<dbReference type="Pfam" id="PF04917">
    <property type="entry name" value="Shufflon_N"/>
    <property type="match status" value="1"/>
</dbReference>
<evidence type="ECO:0000313" key="3">
    <source>
        <dbReference type="Proteomes" id="UP000253250"/>
    </source>
</evidence>
<reference evidence="2 3" key="1">
    <citation type="submission" date="2018-02" db="EMBL/GenBank/DDBJ databases">
        <title>Insights into the biology of acidophilic members of the Acidiferrobacteraceae family derived from comparative genomic analyses.</title>
        <authorList>
            <person name="Issotta F."/>
            <person name="Thyssen C."/>
            <person name="Mena C."/>
            <person name="Moya A."/>
            <person name="Bellenberg S."/>
            <person name="Sproer C."/>
            <person name="Covarrubias P.C."/>
            <person name="Sand W."/>
            <person name="Quatrini R."/>
            <person name="Vera M."/>
        </authorList>
    </citation>
    <scope>NUCLEOTIDE SEQUENCE [LARGE SCALE GENOMIC DNA]</scope>
    <source>
        <strain evidence="3">m-1</strain>
    </source>
</reference>
<accession>A0A368HE06</accession>
<organism evidence="2 3">
    <name type="scientific">Acidiferrobacter thiooxydans</name>
    <dbReference type="NCBI Taxonomy" id="163359"/>
    <lineage>
        <taxon>Bacteria</taxon>
        <taxon>Pseudomonadati</taxon>
        <taxon>Pseudomonadota</taxon>
        <taxon>Gammaproteobacteria</taxon>
        <taxon>Acidiferrobacterales</taxon>
        <taxon>Acidiferrobacteraceae</taxon>
        <taxon>Acidiferrobacter</taxon>
    </lineage>
</organism>
<keyword evidence="3" id="KW-1185">Reference proteome</keyword>
<proteinExistence type="predicted"/>
<dbReference type="AlphaFoldDB" id="A0A368HE06"/>
<comment type="caution">
    <text evidence="2">The sequence shown here is derived from an EMBL/GenBank/DDBJ whole genome shotgun (WGS) entry which is preliminary data.</text>
</comment>
<evidence type="ECO:0000259" key="1">
    <source>
        <dbReference type="Pfam" id="PF04917"/>
    </source>
</evidence>
<dbReference type="RefSeq" id="WP_114282859.1">
    <property type="nucleotide sequence ID" value="NZ_PSYR01000002.1"/>
</dbReference>
<dbReference type="OrthoDB" id="7220054at2"/>
<feature type="domain" description="Bacterial shufflon protein N-terminal" evidence="1">
    <location>
        <begin position="34"/>
        <end position="252"/>
    </location>
</feature>
<name>A0A368HE06_9GAMM</name>
<dbReference type="InterPro" id="IPR007001">
    <property type="entry name" value="Shufflon_N"/>
</dbReference>
<dbReference type="Proteomes" id="UP000253250">
    <property type="component" value="Unassembled WGS sequence"/>
</dbReference>
<dbReference type="EMBL" id="PSYR01000002">
    <property type="protein sequence ID" value="RCN55750.1"/>
    <property type="molecule type" value="Genomic_DNA"/>
</dbReference>
<gene>
    <name evidence="2" type="ORF">C4900_07445</name>
</gene>
<protein>
    <recommendedName>
        <fullName evidence="1">Bacterial shufflon protein N-terminal domain-containing protein</fullName>
    </recommendedName>
</protein>
<evidence type="ECO:0000313" key="2">
    <source>
        <dbReference type="EMBL" id="RCN55750.1"/>
    </source>
</evidence>
<sequence>MPSYLLSALFAIILVASVVPIADQAVRQGERAVRIHAVASQGHQIIEATDAYVKANYGALLTSTAGGPQTIPLSALVTTGYLPPSTSVIDAYGQTWEISFYQPASEDLEVLIHTTGGNPIPAVDLPEAAAEMGARGGLQPNATGPYASDRGDAIGAYGGWKVPVSQFGVTANPGSPADLLYYNSGTLSSTYLYRVAVPGEPQVNTMQTNLNAGANNITNTGTLQFTTNAAGGTIAQGAPCSPTGEIGTNSNGSGQLMVCQGGTWGPVAQATSSLVWDAQYGGPSGITWANICAEAGSSLGGFGGNYSGNNVHIYPVAGPNAQGQYYWEINGYFDGYAPYVECWDLQ</sequence>